<reference evidence="1" key="1">
    <citation type="submission" date="2021-02" db="EMBL/GenBank/DDBJ databases">
        <authorList>
            <person name="Nowell W R."/>
        </authorList>
    </citation>
    <scope>NUCLEOTIDE SEQUENCE</scope>
</reference>
<evidence type="ECO:0000313" key="1">
    <source>
        <dbReference type="EMBL" id="CAF4355949.1"/>
    </source>
</evidence>
<organism evidence="1 2">
    <name type="scientific">Adineta steineri</name>
    <dbReference type="NCBI Taxonomy" id="433720"/>
    <lineage>
        <taxon>Eukaryota</taxon>
        <taxon>Metazoa</taxon>
        <taxon>Spiralia</taxon>
        <taxon>Gnathifera</taxon>
        <taxon>Rotifera</taxon>
        <taxon>Eurotatoria</taxon>
        <taxon>Bdelloidea</taxon>
        <taxon>Adinetida</taxon>
        <taxon>Adinetidae</taxon>
        <taxon>Adineta</taxon>
    </lineage>
</organism>
<evidence type="ECO:0000313" key="2">
    <source>
        <dbReference type="Proteomes" id="UP000663868"/>
    </source>
</evidence>
<proteinExistence type="predicted"/>
<name>A0A820LHB4_9BILA</name>
<dbReference type="EMBL" id="CAJOBB010019192">
    <property type="protein sequence ID" value="CAF4355949.1"/>
    <property type="molecule type" value="Genomic_DNA"/>
</dbReference>
<dbReference type="AlphaFoldDB" id="A0A820LHB4"/>
<dbReference type="Proteomes" id="UP000663868">
    <property type="component" value="Unassembled WGS sequence"/>
</dbReference>
<gene>
    <name evidence="1" type="ORF">KXQ929_LOCUS48540</name>
</gene>
<protein>
    <submittedName>
        <fullName evidence="1">Uncharacterized protein</fullName>
    </submittedName>
</protein>
<comment type="caution">
    <text evidence="1">The sequence shown here is derived from an EMBL/GenBank/DDBJ whole genome shotgun (WGS) entry which is preliminary data.</text>
</comment>
<feature type="non-terminal residue" evidence="1">
    <location>
        <position position="1"/>
    </location>
</feature>
<accession>A0A820LHB4</accession>
<sequence>MSLSSKDIIHYDEQLSRPYNLTYVDLTSNSVKLLFLFNETNLDHRRQIQKLEVHYEGIQNYVDGLGTTRST</sequence>